<dbReference type="OrthoDB" id="5749199at2759"/>
<accession>A0A9W8LMU8</accession>
<evidence type="ECO:0000313" key="1">
    <source>
        <dbReference type="EMBL" id="KAJ2785603.1"/>
    </source>
</evidence>
<keyword evidence="2" id="KW-1185">Reference proteome</keyword>
<dbReference type="EMBL" id="JANBUL010000009">
    <property type="protein sequence ID" value="KAJ2785603.1"/>
    <property type="molecule type" value="Genomic_DNA"/>
</dbReference>
<proteinExistence type="predicted"/>
<dbReference type="Proteomes" id="UP001140217">
    <property type="component" value="Unassembled WGS sequence"/>
</dbReference>
<dbReference type="AlphaFoldDB" id="A0A9W8LMU8"/>
<protein>
    <submittedName>
        <fullName evidence="1">Uncharacterized protein</fullName>
    </submittedName>
</protein>
<name>A0A9W8LMU8_9FUNG</name>
<comment type="caution">
    <text evidence="1">The sequence shown here is derived from an EMBL/GenBank/DDBJ whole genome shotgun (WGS) entry which is preliminary data.</text>
</comment>
<gene>
    <name evidence="1" type="ORF">H4R18_000419</name>
</gene>
<evidence type="ECO:0000313" key="2">
    <source>
        <dbReference type="Proteomes" id="UP001140217"/>
    </source>
</evidence>
<organism evidence="1 2">
    <name type="scientific">Coemansia javaensis</name>
    <dbReference type="NCBI Taxonomy" id="2761396"/>
    <lineage>
        <taxon>Eukaryota</taxon>
        <taxon>Fungi</taxon>
        <taxon>Fungi incertae sedis</taxon>
        <taxon>Zoopagomycota</taxon>
        <taxon>Kickxellomycotina</taxon>
        <taxon>Kickxellomycetes</taxon>
        <taxon>Kickxellales</taxon>
        <taxon>Kickxellaceae</taxon>
        <taxon>Coemansia</taxon>
    </lineage>
</organism>
<sequence>MAATVGLPKVALRASVAETFDACITSYNEWCHLHRVLARNPECAEEGERLLYTSAIIDVPLGSGSLALASNIPYIIGNGHSERVRYLVVHAATGPGGPGAATLYRELGRLICELTAMPLRTTFASAPLTYLLGALGRLVEVALFAMPNLRGVLVSRIGGGSVGQGHIPAVVHRHVTYCASVGRVPQRRTLWPQERQHSSKEALCIAPGRDTCFQVTAEEKAPLRPLRLSTLDLLYEAPPPLALLRKLEGYIRQPAGCCTHSMPCGATAHIRRHLHFSPGVRFKLASGDVGEFDWCRIVMDEALEVGRNKEDDD</sequence>
<reference evidence="1" key="1">
    <citation type="submission" date="2022-07" db="EMBL/GenBank/DDBJ databases">
        <title>Phylogenomic reconstructions and comparative analyses of Kickxellomycotina fungi.</title>
        <authorList>
            <person name="Reynolds N.K."/>
            <person name="Stajich J.E."/>
            <person name="Barry K."/>
            <person name="Grigoriev I.V."/>
            <person name="Crous P."/>
            <person name="Smith M.E."/>
        </authorList>
    </citation>
    <scope>NUCLEOTIDE SEQUENCE</scope>
    <source>
        <strain evidence="1">NBRC 105414</strain>
    </source>
</reference>